<organism evidence="1 2">
    <name type="scientific">Clostridium tyrobutyricum DIVETGP</name>
    <dbReference type="NCBI Taxonomy" id="1408889"/>
    <lineage>
        <taxon>Bacteria</taxon>
        <taxon>Bacillati</taxon>
        <taxon>Bacillota</taxon>
        <taxon>Clostridia</taxon>
        <taxon>Eubacteriales</taxon>
        <taxon>Clostridiaceae</taxon>
        <taxon>Clostridium</taxon>
    </lineage>
</organism>
<keyword evidence="2" id="KW-1185">Reference proteome</keyword>
<name>W6N5Z3_CLOTY</name>
<dbReference type="Proteomes" id="UP000019482">
    <property type="component" value="Unassembled WGS sequence"/>
</dbReference>
<comment type="caution">
    <text evidence="1">The sequence shown here is derived from an EMBL/GenBank/DDBJ whole genome shotgun (WGS) entry which is preliminary data.</text>
</comment>
<reference evidence="1 2" key="1">
    <citation type="journal article" date="2015" name="Genome Announc.">
        <title>Draft Genome Sequence of Clostridium tyrobutyricum Strain DIVETGP, Isolated from Cow's Milk for Grana Padano Production.</title>
        <authorList>
            <person name="Soggiu A."/>
            <person name="Piras C."/>
            <person name="Gaiarsa S."/>
            <person name="Sassera D."/>
            <person name="Roncada P."/>
            <person name="Bendixen E."/>
            <person name="Brasca M."/>
            <person name="Bonizzi L."/>
        </authorList>
    </citation>
    <scope>NUCLEOTIDE SEQUENCE [LARGE SCALE GENOMIC DNA]</scope>
    <source>
        <strain evidence="1 2">DIVETGP</strain>
    </source>
</reference>
<sequence>MEIERKIIEGNNLRIPSVILTPTQKNPLFMLQEIYQR</sequence>
<evidence type="ECO:0000313" key="2">
    <source>
        <dbReference type="Proteomes" id="UP000019482"/>
    </source>
</evidence>
<gene>
    <name evidence="1" type="ORF">CTDIVETGP_2118</name>
</gene>
<dbReference type="EMBL" id="CBXI010000040">
    <property type="protein sequence ID" value="CDL92048.1"/>
    <property type="molecule type" value="Genomic_DNA"/>
</dbReference>
<dbReference type="AlphaFoldDB" id="W6N5Z3"/>
<evidence type="ECO:0000313" key="1">
    <source>
        <dbReference type="EMBL" id="CDL92048.1"/>
    </source>
</evidence>
<proteinExistence type="predicted"/>
<protein>
    <submittedName>
        <fullName evidence="1">Uncharacterized protein</fullName>
    </submittedName>
</protein>
<accession>W6N5Z3</accession>